<protein>
    <recommendedName>
        <fullName evidence="5">DUF4367 domain-containing protein</fullName>
    </recommendedName>
</protein>
<accession>A0ABT8GHC0</accession>
<evidence type="ECO:0000313" key="3">
    <source>
        <dbReference type="EMBL" id="MDN4480666.1"/>
    </source>
</evidence>
<dbReference type="Proteomes" id="UP001172708">
    <property type="component" value="Unassembled WGS sequence"/>
</dbReference>
<evidence type="ECO:0000256" key="1">
    <source>
        <dbReference type="SAM" id="MobiDB-lite"/>
    </source>
</evidence>
<organism evidence="3 4">
    <name type="scientific">Demequina muriae</name>
    <dbReference type="NCBI Taxonomy" id="3051664"/>
    <lineage>
        <taxon>Bacteria</taxon>
        <taxon>Bacillati</taxon>
        <taxon>Actinomycetota</taxon>
        <taxon>Actinomycetes</taxon>
        <taxon>Micrococcales</taxon>
        <taxon>Demequinaceae</taxon>
        <taxon>Demequina</taxon>
    </lineage>
</organism>
<sequence>MATQNSGETRNPWLPVHDDGAGRGAVAPSKPAMPATRLATPRPEPIDVGDADVIAPVALPPQHEILPSSPSAPTAPSVGRASGAAQVQDPFSALGDSAVRSASLSASGAPTPLGGVPMVTPLSRESGAAEGPSRDDTPAAQRPPSPVVSDDAPAYMPRVSAGSADEPEDQTKAAGDGSDGDHPASAATPWWRSVPVLVIAGLLVMGGVGYVLYLALWPQEQVELTPAVIVAPPEVAALDPIALEDPTDFQSAMPGLVGLYAMTELEAPPVATLDLRARAAEVARLTYSDQQTTLTVQAIQHFDEEDAVAQFEALAADGTAREPVTAGGAQVGERATVPADGGQAVVWRNGTVVFEVTGPADAVEGFFAIFPL</sequence>
<feature type="compositionally biased region" description="Low complexity" evidence="1">
    <location>
        <begin position="67"/>
        <end position="77"/>
    </location>
</feature>
<feature type="transmembrane region" description="Helical" evidence="2">
    <location>
        <begin position="196"/>
        <end position="217"/>
    </location>
</feature>
<keyword evidence="2" id="KW-1133">Transmembrane helix</keyword>
<evidence type="ECO:0000256" key="2">
    <source>
        <dbReference type="SAM" id="Phobius"/>
    </source>
</evidence>
<keyword evidence="4" id="KW-1185">Reference proteome</keyword>
<comment type="caution">
    <text evidence="3">The sequence shown here is derived from an EMBL/GenBank/DDBJ whole genome shotgun (WGS) entry which is preliminary data.</text>
</comment>
<dbReference type="EMBL" id="JAUHQA010000001">
    <property type="protein sequence ID" value="MDN4480666.1"/>
    <property type="molecule type" value="Genomic_DNA"/>
</dbReference>
<evidence type="ECO:0008006" key="5">
    <source>
        <dbReference type="Google" id="ProtNLM"/>
    </source>
</evidence>
<name>A0ABT8GHC0_9MICO</name>
<keyword evidence="2" id="KW-0472">Membrane</keyword>
<reference evidence="3" key="1">
    <citation type="submission" date="2023-06" db="EMBL/GenBank/DDBJ databases">
        <title>Egi l300058.</title>
        <authorList>
            <person name="Gao L."/>
            <person name="Fang B.-Z."/>
            <person name="Li W.-J."/>
        </authorList>
    </citation>
    <scope>NUCLEOTIDE SEQUENCE</scope>
    <source>
        <strain evidence="3">EGI L300058</strain>
    </source>
</reference>
<proteinExistence type="predicted"/>
<feature type="region of interest" description="Disordered" evidence="1">
    <location>
        <begin position="1"/>
        <end position="186"/>
    </location>
</feature>
<dbReference type="RefSeq" id="WP_301142116.1">
    <property type="nucleotide sequence ID" value="NZ_JAUHQA010000001.1"/>
</dbReference>
<evidence type="ECO:0000313" key="4">
    <source>
        <dbReference type="Proteomes" id="UP001172708"/>
    </source>
</evidence>
<keyword evidence="2" id="KW-0812">Transmembrane</keyword>
<gene>
    <name evidence="3" type="ORF">QQX02_06990</name>
</gene>